<dbReference type="STRING" id="223184.AS25_10820"/>
<dbReference type="eggNOG" id="COG3865">
    <property type="taxonomic scope" value="Bacteria"/>
</dbReference>
<sequence>MQKIIPHVWCQGTAEEAVAFYRDALPDCTLAGSSKYPSEGLPDFQQKFAGELLTADLRIGDYHVVLINAGEEYHPNPALSFFLDFDPSRDPDARASLQATWDRLGEGGTALMPLGEYPFSPFYGWVQDRFGVSWQLILSNPDGAPRPFVVPALMFCGPVQNRAREALDFYAATFDDAAPGTVVPYPEPTGPAPAGAVMFSDFSIAGEWFAAMDSGVEQPFTFDPGVSLAVQCRDQEEIDRLWAALSHHPEAEACGWCMDQFGVSWQIIPQGMGELMQHPGAHQRLLEMKKLSIAGLRGD</sequence>
<dbReference type="CDD" id="cd06588">
    <property type="entry name" value="PhnB_like"/>
    <property type="match status" value="2"/>
</dbReference>
<accession>A0A0B0D916</accession>
<dbReference type="InterPro" id="IPR029068">
    <property type="entry name" value="Glyas_Bleomycin-R_OHBP_Dase"/>
</dbReference>
<dbReference type="Proteomes" id="UP000030664">
    <property type="component" value="Unassembled WGS sequence"/>
</dbReference>
<evidence type="ECO:0000259" key="1">
    <source>
        <dbReference type="Pfam" id="PF06983"/>
    </source>
</evidence>
<keyword evidence="2" id="KW-0808">Transferase</keyword>
<name>A0A0B0D916_9MICC</name>
<keyword evidence="2" id="KW-0489">Methyltransferase</keyword>
<reference evidence="2 3" key="1">
    <citation type="submission" date="2014-09" db="EMBL/GenBank/DDBJ databases">
        <title>High-quality draft genome sequence of Kocuria marina SO9-6, an actinobacterium isolated from a copper mine.</title>
        <authorList>
            <person name="Castro D.B."/>
            <person name="Pereira L.B."/>
            <person name="Silva M.V."/>
            <person name="Silva B.P."/>
            <person name="Zanardi B.R."/>
            <person name="Carlos C."/>
            <person name="Belgini D.R."/>
            <person name="Limache E.G."/>
            <person name="Lacerda G.V."/>
            <person name="Nery M.B."/>
            <person name="Gomes M.B."/>
            <person name="Souza S."/>
            <person name="Silva T.M."/>
            <person name="Rodrigues V.D."/>
            <person name="Paulino L.C."/>
            <person name="Vicentini R."/>
            <person name="Ferraz L.F."/>
            <person name="Ottoboni L.M."/>
        </authorList>
    </citation>
    <scope>NUCLEOTIDE SEQUENCE [LARGE SCALE GENOMIC DNA]</scope>
    <source>
        <strain evidence="2 3">SO9-6</strain>
    </source>
</reference>
<proteinExistence type="predicted"/>
<evidence type="ECO:0000313" key="3">
    <source>
        <dbReference type="Proteomes" id="UP000030664"/>
    </source>
</evidence>
<gene>
    <name evidence="2" type="ORF">AS25_10820</name>
</gene>
<dbReference type="SUPFAM" id="SSF54593">
    <property type="entry name" value="Glyoxalase/Bleomycin resistance protein/Dihydroxybiphenyl dioxygenase"/>
    <property type="match status" value="2"/>
</dbReference>
<feature type="domain" description="PhnB-like" evidence="1">
    <location>
        <begin position="2"/>
        <end position="137"/>
    </location>
</feature>
<dbReference type="GO" id="GO:0032259">
    <property type="term" value="P:methylation"/>
    <property type="evidence" value="ECO:0007669"/>
    <property type="project" value="UniProtKB-KW"/>
</dbReference>
<dbReference type="InterPro" id="IPR028973">
    <property type="entry name" value="PhnB-like"/>
</dbReference>
<dbReference type="Gene3D" id="3.30.720.110">
    <property type="match status" value="1"/>
</dbReference>
<dbReference type="Gene3D" id="3.30.720.100">
    <property type="match status" value="1"/>
</dbReference>
<evidence type="ECO:0000313" key="2">
    <source>
        <dbReference type="EMBL" id="KHE73893.1"/>
    </source>
</evidence>
<dbReference type="GO" id="GO:0008168">
    <property type="term" value="F:methyltransferase activity"/>
    <property type="evidence" value="ECO:0007669"/>
    <property type="project" value="UniProtKB-KW"/>
</dbReference>
<dbReference type="RefSeq" id="WP_035964999.1">
    <property type="nucleotide sequence ID" value="NZ_JROM01000045.1"/>
</dbReference>
<organism evidence="2 3">
    <name type="scientific">Kocuria marina</name>
    <dbReference type="NCBI Taxonomy" id="223184"/>
    <lineage>
        <taxon>Bacteria</taxon>
        <taxon>Bacillati</taxon>
        <taxon>Actinomycetota</taxon>
        <taxon>Actinomycetes</taxon>
        <taxon>Micrococcales</taxon>
        <taxon>Micrococcaceae</taxon>
        <taxon>Kocuria</taxon>
    </lineage>
</organism>
<dbReference type="Gene3D" id="3.10.180.10">
    <property type="entry name" value="2,3-Dihydroxybiphenyl 1,2-Dioxygenase, domain 1"/>
    <property type="match status" value="1"/>
</dbReference>
<keyword evidence="2" id="KW-0830">Ubiquinone</keyword>
<dbReference type="PANTHER" id="PTHR33990">
    <property type="entry name" value="PROTEIN YJDN-RELATED"/>
    <property type="match status" value="1"/>
</dbReference>
<dbReference type="AlphaFoldDB" id="A0A0B0D916"/>
<dbReference type="EMBL" id="JROM01000045">
    <property type="protein sequence ID" value="KHE73893.1"/>
    <property type="molecule type" value="Genomic_DNA"/>
</dbReference>
<comment type="caution">
    <text evidence="2">The sequence shown here is derived from an EMBL/GenBank/DDBJ whole genome shotgun (WGS) entry which is preliminary data.</text>
</comment>
<protein>
    <submittedName>
        <fullName evidence="2">3-demethylubiquinone-9 3-methyltransferase</fullName>
    </submittedName>
</protein>
<dbReference type="Pfam" id="PF06983">
    <property type="entry name" value="3-dmu-9_3-mt"/>
    <property type="match status" value="2"/>
</dbReference>
<feature type="domain" description="PhnB-like" evidence="1">
    <location>
        <begin position="149"/>
        <end position="268"/>
    </location>
</feature>